<dbReference type="EC" id="3.1.1.11" evidence="4"/>
<dbReference type="GO" id="GO:0005576">
    <property type="term" value="C:extracellular region"/>
    <property type="evidence" value="ECO:0007669"/>
    <property type="project" value="UniProtKB-SubCell"/>
</dbReference>
<feature type="domain" description="Pectinesterase catalytic" evidence="14">
    <location>
        <begin position="360"/>
        <end position="650"/>
    </location>
</feature>
<evidence type="ECO:0000256" key="11">
    <source>
        <dbReference type="ARBA" id="ARBA00023316"/>
    </source>
</evidence>
<evidence type="ECO:0000256" key="5">
    <source>
        <dbReference type="ARBA" id="ARBA00022525"/>
    </source>
</evidence>
<dbReference type="GO" id="GO:0042545">
    <property type="term" value="P:cell wall modification"/>
    <property type="evidence" value="ECO:0007669"/>
    <property type="project" value="InterPro"/>
</dbReference>
<feature type="domain" description="Pectinesterase catalytic" evidence="14">
    <location>
        <begin position="723"/>
        <end position="1003"/>
    </location>
</feature>
<evidence type="ECO:0000256" key="13">
    <source>
        <dbReference type="SAM" id="MobiDB-lite"/>
    </source>
</evidence>
<comment type="subcellular location">
    <subcellularLocation>
        <location evidence="1">Secreted</location>
    </subcellularLocation>
</comment>
<feature type="region of interest" description="Disordered" evidence="13">
    <location>
        <begin position="672"/>
        <end position="727"/>
    </location>
</feature>
<keyword evidence="8" id="KW-0378">Hydrolase</keyword>
<sequence>MQGVSMQNENDKPRQSLYDDSTVQPSTPTSPSSASLTSPIVTVATDKSGQFTAIGDAISYAQHNDIPTVTVLPGTYPAATVSATPSVAVIGQPQDIDGYSKNKVVISDAGTALTITADIDGITFQNINFINTDSDGAAVQVKGNKIAFYGCEFISAGPVGIETGLGIILIANSYIEAHEKAIDGKATLYVFKTSISPLDSSATVVNNLGTSLDDTLYNSTIVLDRSTISPKSGNDNDDVYLAKAKGVGSVAIYLSSVLDGFIAATGVHIDARTQSGSNFYGEHGDTGAGAYPNNKDARSPYVTLLDAADLAQFTIEAVFGNAYPDYATSDTSWIDSGSGSSSTGSTSPDASPAGTFVVSTNPSDGEYSSVSSAIKALPDDGKPYVIEIRSGTYKEQIAINRQGKVTIRGDTTYKNDFTKNLVTIETSDGVATKTGNDELTAVIQVKDSDGKTIVALYNINFHNAYPQKGDTVALAGAFDGLVAAYGCSFIGYHHTLFANEGTQVFSNSYIEGSIDFIWGSSTAYFHQSYIASNTNGYSITAQTRSSKNAAGGFVIDTSVVTYISPYDISGKGTYLGRPASEYSLVIYMNSFLDKHIDPIGWSSSGPSGTGHVTFGEYQNSGPGQWSDARASFAKKLSQSEAQAYTLSAWIGDISWIDMTAYDYDPSYSLTDGNGGSSPTAPDSGTGTSAPSGSGSGTSPSSPTGTGTAGHPKSGTKPPPGSVLVSTSGSIESSYSSVAKALKSLPDDGSLQTIFIYPGSYHEQVPLIDRNGPIIIIGYTSGAVGEGFSDNEVTITFSRGAPVSSRSSTHSDSDTATLSTASINIAVYNIDITNSDNLDGSKASYIAVAASVYGTQNAFYGCSFIGWEETLLTGGANSYQYYESSYIEGALDFIYGPAKSYFKGCTIGVKSPGNAITAQGRASQTAIGGYVFDQCLFGAASNAAQDLNESVFLGRPQSEYALVVVKKSHLTGVINPSGWRPWSSTDPRTDHITFAEYKNTGKGNWENNADAREASGLAKLLESDTYDLADVMESTDWIDMTYWDKIVTPEAEPGSEPSPETSPGEPSGDSDSDGTTPPDGAFIVSKNKINNQKTYKTIQNALDALSSSASSKTTMKVFIYPGTYHETLEITTPGTLVLIGYSDSPASNDKNQVTITSNKAVDTGSDEFPSDGATVYAAGDALQAMNIDFTNTNKAVGDRASIALAVKDSTYASLYGCQVSGGHNTLVIDGYLFAAESNIEGNTDMITGSGSGYFLDSKVSPNDDGISLTANKRDSTSSPGGFVFDQCTVTPSDGAGSMSAISLGRPLNPNARVAYIDSHLGSCIESAGWEEWSSDSARTSNVLFGEYNNDGPGSDTSERVPFATQLDDKSVAQFEISNFFKSTSWIDLTSVSATPFAPGESPASPTSSSSDPSSSGPEKTTTTMIVTDEATSLTTETPGDSPTTTGTTTTTVDAESMNQATATSTTVVTKSITDTEETSTTTSTETIVGDSTLSPMTVVKTKTEKGQTAAIKTITAADSIKTVEKTLTSTELVTASSSMTSTVFTTATSLKSSSPRTTEVTSTITFTAGTGGTTTVSAGTQVITSSITSTKTKTTSTTTTLSCLQATRVKRSLLPPRAVLATTVTDYSTTTEFLTTSTVMASRSKKSLVKTITVTRTADKKNAAKAATLVSTKTSSLTIPAVVTTTVTKSFPADSDMTPDPVTSTYTVTSTSTITTTVSAAAKTTTSLTTTTVKSLVGPTALVKVVTVTVPATSTIALPTFTSTKIVTTTYHNSPTVTVTTRPTSTKTKTVKTTSTVTNTVTATAKGATSCAS</sequence>
<keyword evidence="7" id="KW-0732">Signal</keyword>
<feature type="region of interest" description="Disordered" evidence="13">
    <location>
        <begin position="1395"/>
        <end position="1486"/>
    </location>
</feature>
<evidence type="ECO:0000256" key="12">
    <source>
        <dbReference type="ARBA" id="ARBA00047928"/>
    </source>
</evidence>
<feature type="compositionally biased region" description="Low complexity" evidence="13">
    <location>
        <begin position="1459"/>
        <end position="1485"/>
    </location>
</feature>
<feature type="domain" description="Pectinesterase catalytic" evidence="14">
    <location>
        <begin position="1091"/>
        <end position="1380"/>
    </location>
</feature>
<reference evidence="15" key="2">
    <citation type="journal article" date="2023" name="IMA Fungus">
        <title>Comparative genomic study of the Penicillium genus elucidates a diverse pangenome and 15 lateral gene transfer events.</title>
        <authorList>
            <person name="Petersen C."/>
            <person name="Sorensen T."/>
            <person name="Nielsen M.R."/>
            <person name="Sondergaard T.E."/>
            <person name="Sorensen J.L."/>
            <person name="Fitzpatrick D.A."/>
            <person name="Frisvad J.C."/>
            <person name="Nielsen K.L."/>
        </authorList>
    </citation>
    <scope>NUCLEOTIDE SEQUENCE</scope>
    <source>
        <strain evidence="15">IBT 30069</strain>
    </source>
</reference>
<dbReference type="FunFam" id="2.160.20.10:FF:000014">
    <property type="entry name" value="Pectinesterase"/>
    <property type="match status" value="1"/>
</dbReference>
<keyword evidence="16" id="KW-1185">Reference proteome</keyword>
<dbReference type="PANTHER" id="PTHR31321:SF58">
    <property type="entry name" value="METHYLESTERASE, PUTATIVE-RELATED"/>
    <property type="match status" value="1"/>
</dbReference>
<keyword evidence="10" id="KW-0063">Aspartyl esterase</keyword>
<dbReference type="Gene3D" id="2.160.20.10">
    <property type="entry name" value="Single-stranded right-handed beta-helix, Pectin lyase-like"/>
    <property type="match status" value="4"/>
</dbReference>
<keyword evidence="11" id="KW-0961">Cell wall biogenesis/degradation</keyword>
<dbReference type="PANTHER" id="PTHR31321">
    <property type="entry name" value="ACYL-COA THIOESTER HYDROLASE YBHC-RELATED"/>
    <property type="match status" value="1"/>
</dbReference>
<comment type="similarity">
    <text evidence="3">Belongs to the pectinesterase family.</text>
</comment>
<evidence type="ECO:0000256" key="6">
    <source>
        <dbReference type="ARBA" id="ARBA00022670"/>
    </source>
</evidence>
<feature type="compositionally biased region" description="Low complexity" evidence="13">
    <location>
        <begin position="1433"/>
        <end position="1450"/>
    </location>
</feature>
<gene>
    <name evidence="15" type="ORF">N7456_001419</name>
</gene>
<accession>A0A9W9G6A4</accession>
<evidence type="ECO:0000313" key="15">
    <source>
        <dbReference type="EMBL" id="KAJ5112885.1"/>
    </source>
</evidence>
<evidence type="ECO:0000313" key="16">
    <source>
        <dbReference type="Proteomes" id="UP001149165"/>
    </source>
</evidence>
<evidence type="ECO:0000256" key="10">
    <source>
        <dbReference type="ARBA" id="ARBA00023085"/>
    </source>
</evidence>
<dbReference type="GO" id="GO:0030599">
    <property type="term" value="F:pectinesterase activity"/>
    <property type="evidence" value="ECO:0007669"/>
    <property type="project" value="UniProtKB-EC"/>
</dbReference>
<comment type="pathway">
    <text evidence="2">Glycan metabolism; pectin degradation; 2-dehydro-3-deoxy-D-gluconate from pectin: step 1/5.</text>
</comment>
<evidence type="ECO:0000256" key="4">
    <source>
        <dbReference type="ARBA" id="ARBA00013229"/>
    </source>
</evidence>
<dbReference type="Proteomes" id="UP001149165">
    <property type="component" value="Unassembled WGS sequence"/>
</dbReference>
<dbReference type="InterPro" id="IPR012334">
    <property type="entry name" value="Pectin_lyas_fold"/>
</dbReference>
<comment type="caution">
    <text evidence="15">The sequence shown here is derived from an EMBL/GenBank/DDBJ whole genome shotgun (WGS) entry which is preliminary data.</text>
</comment>
<comment type="catalytic activity">
    <reaction evidence="12">
        <text>[(1-&gt;4)-alpha-D-galacturonosyl methyl ester](n) + n H2O = [(1-&gt;4)-alpha-D-galacturonosyl](n) + n methanol + n H(+)</text>
        <dbReference type="Rhea" id="RHEA:22380"/>
        <dbReference type="Rhea" id="RHEA-COMP:14570"/>
        <dbReference type="Rhea" id="RHEA-COMP:14573"/>
        <dbReference type="ChEBI" id="CHEBI:15377"/>
        <dbReference type="ChEBI" id="CHEBI:15378"/>
        <dbReference type="ChEBI" id="CHEBI:17790"/>
        <dbReference type="ChEBI" id="CHEBI:140522"/>
        <dbReference type="ChEBI" id="CHEBI:140523"/>
        <dbReference type="EC" id="3.1.1.11"/>
    </reaction>
</comment>
<dbReference type="EMBL" id="JAPQKH010000002">
    <property type="protein sequence ID" value="KAJ5112885.1"/>
    <property type="molecule type" value="Genomic_DNA"/>
</dbReference>
<keyword evidence="6" id="KW-0645">Protease</keyword>
<dbReference type="OrthoDB" id="1546079at2759"/>
<feature type="compositionally biased region" description="Low complexity" evidence="13">
    <location>
        <begin position="683"/>
        <end position="709"/>
    </location>
</feature>
<evidence type="ECO:0000256" key="2">
    <source>
        <dbReference type="ARBA" id="ARBA00005184"/>
    </source>
</evidence>
<feature type="compositionally biased region" description="Low complexity" evidence="13">
    <location>
        <begin position="1048"/>
        <end position="1079"/>
    </location>
</feature>
<dbReference type="Pfam" id="PF01095">
    <property type="entry name" value="Pectinesterase"/>
    <property type="match status" value="3"/>
</dbReference>
<reference evidence="15" key="1">
    <citation type="submission" date="2022-11" db="EMBL/GenBank/DDBJ databases">
        <authorList>
            <person name="Petersen C."/>
        </authorList>
    </citation>
    <scope>NUCLEOTIDE SEQUENCE</scope>
    <source>
        <strain evidence="15">IBT 30069</strain>
    </source>
</reference>
<feature type="compositionally biased region" description="Low complexity" evidence="13">
    <location>
        <begin position="21"/>
        <end position="38"/>
    </location>
</feature>
<organism evidence="15 16">
    <name type="scientific">Penicillium angulare</name>
    <dbReference type="NCBI Taxonomy" id="116970"/>
    <lineage>
        <taxon>Eukaryota</taxon>
        <taxon>Fungi</taxon>
        <taxon>Dikarya</taxon>
        <taxon>Ascomycota</taxon>
        <taxon>Pezizomycotina</taxon>
        <taxon>Eurotiomycetes</taxon>
        <taxon>Eurotiomycetidae</taxon>
        <taxon>Eurotiales</taxon>
        <taxon>Aspergillaceae</taxon>
        <taxon>Penicillium</taxon>
    </lineage>
</organism>
<protein>
    <recommendedName>
        <fullName evidence="4">pectinesterase</fullName>
        <ecNumber evidence="4">3.1.1.11</ecNumber>
    </recommendedName>
</protein>
<evidence type="ECO:0000256" key="9">
    <source>
        <dbReference type="ARBA" id="ARBA00022825"/>
    </source>
</evidence>
<evidence type="ECO:0000259" key="14">
    <source>
        <dbReference type="Pfam" id="PF01095"/>
    </source>
</evidence>
<feature type="region of interest" description="Disordered" evidence="13">
    <location>
        <begin position="334"/>
        <end position="364"/>
    </location>
</feature>
<evidence type="ECO:0000256" key="1">
    <source>
        <dbReference type="ARBA" id="ARBA00004613"/>
    </source>
</evidence>
<dbReference type="GO" id="GO:0008236">
    <property type="term" value="F:serine-type peptidase activity"/>
    <property type="evidence" value="ECO:0007669"/>
    <property type="project" value="UniProtKB-KW"/>
</dbReference>
<evidence type="ECO:0000256" key="8">
    <source>
        <dbReference type="ARBA" id="ARBA00022801"/>
    </source>
</evidence>
<dbReference type="InterPro" id="IPR023828">
    <property type="entry name" value="Peptidase_S8_Ser-AS"/>
</dbReference>
<feature type="region of interest" description="Disordered" evidence="13">
    <location>
        <begin position="1048"/>
        <end position="1085"/>
    </location>
</feature>
<keyword evidence="9" id="KW-0720">Serine protease</keyword>
<feature type="compositionally biased region" description="Low complexity" evidence="13">
    <location>
        <begin position="334"/>
        <end position="351"/>
    </location>
</feature>
<feature type="region of interest" description="Disordered" evidence="13">
    <location>
        <begin position="1"/>
        <end position="38"/>
    </location>
</feature>
<keyword evidence="5" id="KW-0964">Secreted</keyword>
<name>A0A9W9G6A4_9EURO</name>
<dbReference type="PROSITE" id="PS00138">
    <property type="entry name" value="SUBTILASE_SER"/>
    <property type="match status" value="1"/>
</dbReference>
<dbReference type="GO" id="GO:0045490">
    <property type="term" value="P:pectin catabolic process"/>
    <property type="evidence" value="ECO:0007669"/>
    <property type="project" value="TreeGrafter"/>
</dbReference>
<dbReference type="GO" id="GO:0006508">
    <property type="term" value="P:proteolysis"/>
    <property type="evidence" value="ECO:0007669"/>
    <property type="project" value="UniProtKB-KW"/>
</dbReference>
<keyword evidence="15" id="KW-0456">Lyase</keyword>
<proteinExistence type="inferred from homology"/>
<dbReference type="InterPro" id="IPR011050">
    <property type="entry name" value="Pectin_lyase_fold/virulence"/>
</dbReference>
<dbReference type="SUPFAM" id="SSF51126">
    <property type="entry name" value="Pectin lyase-like"/>
    <property type="match status" value="4"/>
</dbReference>
<feature type="compositionally biased region" description="Polar residues" evidence="13">
    <location>
        <begin position="672"/>
        <end position="682"/>
    </location>
</feature>
<dbReference type="InterPro" id="IPR000070">
    <property type="entry name" value="Pectinesterase_cat"/>
</dbReference>
<feature type="compositionally biased region" description="Low complexity" evidence="13">
    <location>
        <begin position="1396"/>
        <end position="1417"/>
    </location>
</feature>
<feature type="compositionally biased region" description="Polar residues" evidence="13">
    <location>
        <begin position="1418"/>
        <end position="1432"/>
    </location>
</feature>
<dbReference type="GO" id="GO:0016829">
    <property type="term" value="F:lyase activity"/>
    <property type="evidence" value="ECO:0007669"/>
    <property type="project" value="UniProtKB-KW"/>
</dbReference>
<evidence type="ECO:0000256" key="7">
    <source>
        <dbReference type="ARBA" id="ARBA00022729"/>
    </source>
</evidence>
<evidence type="ECO:0000256" key="3">
    <source>
        <dbReference type="ARBA" id="ARBA00008891"/>
    </source>
</evidence>